<evidence type="ECO:0000313" key="7">
    <source>
        <dbReference type="EMBL" id="UUX48699.1"/>
    </source>
</evidence>
<evidence type="ECO:0000256" key="3">
    <source>
        <dbReference type="ARBA" id="ARBA00022741"/>
    </source>
</evidence>
<comment type="similarity">
    <text evidence="5">Belongs to the ABC transporter superfamily. Macrolide exporter (TC 3.A.1.122) family.</text>
</comment>
<keyword evidence="8" id="KW-1185">Reference proteome</keyword>
<reference evidence="7" key="1">
    <citation type="submission" date="2022-08" db="EMBL/GenBank/DDBJ databases">
        <title>Nisaea acidiphila sp. nov., isolated from a marine algal debris and emended description of the genus Nisaea Urios et al. 2008.</title>
        <authorList>
            <person name="Kwon K."/>
        </authorList>
    </citation>
    <scope>NUCLEOTIDE SEQUENCE</scope>
    <source>
        <strain evidence="7">MEBiC11861</strain>
    </source>
</reference>
<keyword evidence="2" id="KW-0472">Membrane</keyword>
<dbReference type="InterPro" id="IPR027417">
    <property type="entry name" value="P-loop_NTPase"/>
</dbReference>
<feature type="domain" description="ABC transporter" evidence="6">
    <location>
        <begin position="4"/>
        <end position="241"/>
    </location>
</feature>
<dbReference type="GO" id="GO:0016887">
    <property type="term" value="F:ATP hydrolysis activity"/>
    <property type="evidence" value="ECO:0007669"/>
    <property type="project" value="InterPro"/>
</dbReference>
<dbReference type="Gene3D" id="3.40.50.300">
    <property type="entry name" value="P-loop containing nucleotide triphosphate hydrolases"/>
    <property type="match status" value="1"/>
</dbReference>
<accession>A0A9J7AM30</accession>
<keyword evidence="2" id="KW-1003">Cell membrane</keyword>
<dbReference type="GO" id="GO:0005524">
    <property type="term" value="F:ATP binding"/>
    <property type="evidence" value="ECO:0007669"/>
    <property type="project" value="UniProtKB-KW"/>
</dbReference>
<gene>
    <name evidence="7" type="ORF">NUH88_14940</name>
</gene>
<evidence type="ECO:0000313" key="8">
    <source>
        <dbReference type="Proteomes" id="UP001060336"/>
    </source>
</evidence>
<dbReference type="InterPro" id="IPR003593">
    <property type="entry name" value="AAA+_ATPase"/>
</dbReference>
<dbReference type="InterPro" id="IPR017911">
    <property type="entry name" value="MacB-like_ATP-bd"/>
</dbReference>
<dbReference type="Proteomes" id="UP001060336">
    <property type="component" value="Chromosome"/>
</dbReference>
<dbReference type="FunFam" id="3.40.50.300:FF:000032">
    <property type="entry name" value="Export ABC transporter ATP-binding protein"/>
    <property type="match status" value="1"/>
</dbReference>
<dbReference type="RefSeq" id="WP_257767201.1">
    <property type="nucleotide sequence ID" value="NZ_CP102480.1"/>
</dbReference>
<evidence type="ECO:0000256" key="5">
    <source>
        <dbReference type="ARBA" id="ARBA00038388"/>
    </source>
</evidence>
<dbReference type="InterPro" id="IPR015854">
    <property type="entry name" value="ABC_transpr_LolD-like"/>
</dbReference>
<dbReference type="SMART" id="SM00382">
    <property type="entry name" value="AAA"/>
    <property type="match status" value="1"/>
</dbReference>
<evidence type="ECO:0000259" key="6">
    <source>
        <dbReference type="PROSITE" id="PS50893"/>
    </source>
</evidence>
<dbReference type="CDD" id="cd03255">
    <property type="entry name" value="ABC_MJ0796_LolCDE_FtsE"/>
    <property type="match status" value="1"/>
</dbReference>
<keyword evidence="3" id="KW-0547">Nucleotide-binding</keyword>
<dbReference type="PANTHER" id="PTHR24220:SF659">
    <property type="entry name" value="TRANSPORTER, PUTATIVE-RELATED"/>
    <property type="match status" value="1"/>
</dbReference>
<evidence type="ECO:0000256" key="1">
    <source>
        <dbReference type="ARBA" id="ARBA00022448"/>
    </source>
</evidence>
<evidence type="ECO:0000256" key="4">
    <source>
        <dbReference type="ARBA" id="ARBA00022840"/>
    </source>
</evidence>
<evidence type="ECO:0000256" key="2">
    <source>
        <dbReference type="ARBA" id="ARBA00022519"/>
    </source>
</evidence>
<dbReference type="SUPFAM" id="SSF52540">
    <property type="entry name" value="P-loop containing nucleoside triphosphate hydrolases"/>
    <property type="match status" value="1"/>
</dbReference>
<keyword evidence="2" id="KW-0997">Cell inner membrane</keyword>
<protein>
    <submittedName>
        <fullName evidence="7">ABC transporter ATP-binding protein</fullName>
    </submittedName>
</protein>
<dbReference type="Pfam" id="PF00005">
    <property type="entry name" value="ABC_tran"/>
    <property type="match status" value="1"/>
</dbReference>
<dbReference type="GO" id="GO:0005886">
    <property type="term" value="C:plasma membrane"/>
    <property type="evidence" value="ECO:0007669"/>
    <property type="project" value="TreeGrafter"/>
</dbReference>
<dbReference type="PROSITE" id="PS50893">
    <property type="entry name" value="ABC_TRANSPORTER_2"/>
    <property type="match status" value="1"/>
</dbReference>
<sequence length="244" mass="26041">MALIRLSDLHLNLRSGAGEVNILRGIDLEVNEGETVSIVGPSGAGKSTLMMVMGGLEQASTGSVSVAEHDLSAMSEDALAEFRRDTVGIVFQAFRLVPTMTALENVAIPLELAGHRDAFALAGESLERVGLGHRVTHYPDQLSGGEQQRVAIARAFVTRPKLLLADEPTGNLDGSTGDRIMELLFELSERHGTTLVLITHDMGLAEHCARVISMADGRIVNDTGARPVRAVTDKPDAAGERQRA</sequence>
<dbReference type="InterPro" id="IPR003439">
    <property type="entry name" value="ABC_transporter-like_ATP-bd"/>
</dbReference>
<keyword evidence="1" id="KW-0813">Transport</keyword>
<dbReference type="InterPro" id="IPR017871">
    <property type="entry name" value="ABC_transporter-like_CS"/>
</dbReference>
<dbReference type="PANTHER" id="PTHR24220">
    <property type="entry name" value="IMPORT ATP-BINDING PROTEIN"/>
    <property type="match status" value="1"/>
</dbReference>
<proteinExistence type="inferred from homology"/>
<dbReference type="PROSITE" id="PS00211">
    <property type="entry name" value="ABC_TRANSPORTER_1"/>
    <property type="match status" value="1"/>
</dbReference>
<dbReference type="AlphaFoldDB" id="A0A9J7AM30"/>
<dbReference type="EMBL" id="CP102480">
    <property type="protein sequence ID" value="UUX48699.1"/>
    <property type="molecule type" value="Genomic_DNA"/>
</dbReference>
<dbReference type="GO" id="GO:0098796">
    <property type="term" value="C:membrane protein complex"/>
    <property type="evidence" value="ECO:0007669"/>
    <property type="project" value="UniProtKB-ARBA"/>
</dbReference>
<keyword evidence="4 7" id="KW-0067">ATP-binding</keyword>
<dbReference type="GO" id="GO:0022857">
    <property type="term" value="F:transmembrane transporter activity"/>
    <property type="evidence" value="ECO:0007669"/>
    <property type="project" value="TreeGrafter"/>
</dbReference>
<name>A0A9J7AM30_9PROT</name>
<organism evidence="7 8">
    <name type="scientific">Nisaea acidiphila</name>
    <dbReference type="NCBI Taxonomy" id="1862145"/>
    <lineage>
        <taxon>Bacteria</taxon>
        <taxon>Pseudomonadati</taxon>
        <taxon>Pseudomonadota</taxon>
        <taxon>Alphaproteobacteria</taxon>
        <taxon>Rhodospirillales</taxon>
        <taxon>Thalassobaculaceae</taxon>
        <taxon>Nisaea</taxon>
    </lineage>
</organism>
<dbReference type="KEGG" id="naci:NUH88_14940"/>